<dbReference type="Proteomes" id="UP000713964">
    <property type="component" value="Unassembled WGS sequence"/>
</dbReference>
<protein>
    <submittedName>
        <fullName evidence="1">Uncharacterized protein</fullName>
    </submittedName>
</protein>
<gene>
    <name evidence="1" type="ORF">HXO58_06995</name>
</gene>
<dbReference type="EMBL" id="JABZXL010000020">
    <property type="protein sequence ID" value="MBF1659564.1"/>
    <property type="molecule type" value="Genomic_DNA"/>
</dbReference>
<evidence type="ECO:0000313" key="1">
    <source>
        <dbReference type="EMBL" id="MBF1659564.1"/>
    </source>
</evidence>
<name>A0A930PRK1_9MICC</name>
<reference evidence="1" key="1">
    <citation type="submission" date="2020-04" db="EMBL/GenBank/DDBJ databases">
        <title>Deep metagenomics examines the oral microbiome during advanced dental caries in children, revealing novel taxa and co-occurrences with host molecules.</title>
        <authorList>
            <person name="Baker J.L."/>
            <person name="Morton J.T."/>
            <person name="Dinis M."/>
            <person name="Alvarez R."/>
            <person name="Tran N.C."/>
            <person name="Knight R."/>
            <person name="Edlund A."/>
        </authorList>
    </citation>
    <scope>NUCLEOTIDE SEQUENCE</scope>
    <source>
        <strain evidence="1">JCVI_29_bin.11</strain>
    </source>
</reference>
<comment type="caution">
    <text evidence="1">The sequence shown here is derived from an EMBL/GenBank/DDBJ whole genome shotgun (WGS) entry which is preliminary data.</text>
</comment>
<evidence type="ECO:0000313" key="2">
    <source>
        <dbReference type="Proteomes" id="UP000713964"/>
    </source>
</evidence>
<proteinExistence type="predicted"/>
<sequence length="95" mass="11082">MANPHLDWSKPQYCIACECLMRPSKRPSDDYPNSRIHSSNGECVRCATARRRREAREKRMAEEYALALVEGRRQPTVRELWEMGHPCVEPCPLPR</sequence>
<dbReference type="AlphaFoldDB" id="A0A930PRK1"/>
<accession>A0A930PRK1</accession>
<organism evidence="1 2">
    <name type="scientific">Rothia mucilaginosa</name>
    <dbReference type="NCBI Taxonomy" id="43675"/>
    <lineage>
        <taxon>Bacteria</taxon>
        <taxon>Bacillati</taxon>
        <taxon>Actinomycetota</taxon>
        <taxon>Actinomycetes</taxon>
        <taxon>Micrococcales</taxon>
        <taxon>Micrococcaceae</taxon>
        <taxon>Rothia</taxon>
    </lineage>
</organism>